<feature type="domain" description="NADH:flavin oxidoreductase/NADH oxidase N-terminal" evidence="6">
    <location>
        <begin position="4"/>
        <end position="338"/>
    </location>
</feature>
<evidence type="ECO:0000256" key="1">
    <source>
        <dbReference type="ARBA" id="ARBA00001917"/>
    </source>
</evidence>
<accession>A0A7W7ILG0</accession>
<dbReference type="GO" id="GO:0050661">
    <property type="term" value="F:NADP binding"/>
    <property type="evidence" value="ECO:0007669"/>
    <property type="project" value="InterPro"/>
</dbReference>
<evidence type="ECO:0000313" key="7">
    <source>
        <dbReference type="EMBL" id="MBB4796362.1"/>
    </source>
</evidence>
<dbReference type="RefSeq" id="WP_184265679.1">
    <property type="nucleotide sequence ID" value="NZ_JACHKY010000001.1"/>
</dbReference>
<dbReference type="GO" id="GO:0010181">
    <property type="term" value="F:FMN binding"/>
    <property type="evidence" value="ECO:0007669"/>
    <property type="project" value="InterPro"/>
</dbReference>
<proteinExistence type="predicted"/>
<keyword evidence="8" id="KW-1185">Reference proteome</keyword>
<name>A0A7W7ILG0_9CAUL</name>
<dbReference type="PANTHER" id="PTHR43303:SF4">
    <property type="entry name" value="NADPH DEHYDROGENASE C23G7.10C-RELATED"/>
    <property type="match status" value="1"/>
</dbReference>
<evidence type="ECO:0000256" key="5">
    <source>
        <dbReference type="ARBA" id="ARBA00023002"/>
    </source>
</evidence>
<sequence length="376" mass="40169">MSLLFTPRAVGPLTLKNRIVVAPMCMYSAVEGVPQPWHAQHIGRLALSGAGLVVIEATGVEPAGRISWADTGLWNDEQEAAFARIIRDIRTYSDTPIGIQLAHAGRKASTNPPWIDRGGPAPADKAWETFSASAQAFKADWHTPTALDQAGMDRVVEAFVDSAQRADRAGFDLVELHAAHGYLLTQFLSPLSNERTDEFGGSLENRMRFPLRVAQALRDAWPRTKALGVRFNGSDWTEGGITPDEAAAFGHALDAMGYDYLHLTSGGNVATARIPGDQPNYQVAFAEAVKAATPEANVMAVGMIVTPQQAEDLLVQGKADLIALARAVLDDPNWGHHAAVALGQPEGLPVQYERAGAAHWPGYATARALADGSVAA</sequence>
<keyword evidence="3" id="KW-0288">FMN</keyword>
<evidence type="ECO:0000256" key="4">
    <source>
        <dbReference type="ARBA" id="ARBA00022857"/>
    </source>
</evidence>
<dbReference type="EMBL" id="JACHKY010000001">
    <property type="protein sequence ID" value="MBB4796362.1"/>
    <property type="molecule type" value="Genomic_DNA"/>
</dbReference>
<comment type="cofactor">
    <cofactor evidence="1">
        <name>FMN</name>
        <dbReference type="ChEBI" id="CHEBI:58210"/>
    </cofactor>
</comment>
<comment type="caution">
    <text evidence="7">The sequence shown here is derived from an EMBL/GenBank/DDBJ whole genome shotgun (WGS) entry which is preliminary data.</text>
</comment>
<keyword evidence="4" id="KW-0521">NADP</keyword>
<evidence type="ECO:0000256" key="2">
    <source>
        <dbReference type="ARBA" id="ARBA00022630"/>
    </source>
</evidence>
<dbReference type="GO" id="GO:0003959">
    <property type="term" value="F:NADPH dehydrogenase activity"/>
    <property type="evidence" value="ECO:0007669"/>
    <property type="project" value="InterPro"/>
</dbReference>
<dbReference type="Pfam" id="PF00724">
    <property type="entry name" value="Oxidored_FMN"/>
    <property type="match status" value="1"/>
</dbReference>
<evidence type="ECO:0000313" key="8">
    <source>
        <dbReference type="Proteomes" id="UP000539957"/>
    </source>
</evidence>
<dbReference type="AlphaFoldDB" id="A0A7W7ILG0"/>
<dbReference type="Gene3D" id="3.20.20.70">
    <property type="entry name" value="Aldolase class I"/>
    <property type="match status" value="1"/>
</dbReference>
<dbReference type="PANTHER" id="PTHR43303">
    <property type="entry name" value="NADPH DEHYDROGENASE C23G7.10C-RELATED"/>
    <property type="match status" value="1"/>
</dbReference>
<dbReference type="InterPro" id="IPR001155">
    <property type="entry name" value="OxRdtase_FMN_N"/>
</dbReference>
<dbReference type="SUPFAM" id="SSF51395">
    <property type="entry name" value="FMN-linked oxidoreductases"/>
    <property type="match status" value="1"/>
</dbReference>
<reference evidence="7 8" key="1">
    <citation type="submission" date="2020-08" db="EMBL/GenBank/DDBJ databases">
        <title>Functional genomics of gut bacteria from endangered species of beetles.</title>
        <authorList>
            <person name="Carlos-Shanley C."/>
        </authorList>
    </citation>
    <scope>NUCLEOTIDE SEQUENCE [LARGE SCALE GENOMIC DNA]</scope>
    <source>
        <strain evidence="7 8">S00123</strain>
    </source>
</reference>
<organism evidence="7 8">
    <name type="scientific">Brevundimonas bullata</name>
    <dbReference type="NCBI Taxonomy" id="13160"/>
    <lineage>
        <taxon>Bacteria</taxon>
        <taxon>Pseudomonadati</taxon>
        <taxon>Pseudomonadota</taxon>
        <taxon>Alphaproteobacteria</taxon>
        <taxon>Caulobacterales</taxon>
        <taxon>Caulobacteraceae</taxon>
        <taxon>Brevundimonas</taxon>
    </lineage>
</organism>
<keyword evidence="2" id="KW-0285">Flavoprotein</keyword>
<dbReference type="InterPro" id="IPR044152">
    <property type="entry name" value="YqjM-like"/>
</dbReference>
<dbReference type="CDD" id="cd02932">
    <property type="entry name" value="OYE_YqiM_FMN"/>
    <property type="match status" value="1"/>
</dbReference>
<evidence type="ECO:0000259" key="6">
    <source>
        <dbReference type="Pfam" id="PF00724"/>
    </source>
</evidence>
<keyword evidence="5" id="KW-0560">Oxidoreductase</keyword>
<evidence type="ECO:0000256" key="3">
    <source>
        <dbReference type="ARBA" id="ARBA00022643"/>
    </source>
</evidence>
<protein>
    <submittedName>
        <fullName evidence="7">2,4-dienoyl-CoA reductase-like NADH-dependent reductase (Old Yellow Enzyme family)</fullName>
    </submittedName>
</protein>
<gene>
    <name evidence="7" type="ORF">HNP32_000076</name>
</gene>
<dbReference type="Proteomes" id="UP000539957">
    <property type="component" value="Unassembled WGS sequence"/>
</dbReference>
<dbReference type="InterPro" id="IPR013785">
    <property type="entry name" value="Aldolase_TIM"/>
</dbReference>